<protein>
    <submittedName>
        <fullName evidence="1">Uncharacterized protein</fullName>
    </submittedName>
</protein>
<accession>A0A2T5GNB9</accession>
<dbReference type="RefSeq" id="WP_107957119.1">
    <property type="nucleotide sequence ID" value="NZ_QAOG01000002.1"/>
</dbReference>
<dbReference type="Proteomes" id="UP000244189">
    <property type="component" value="Unassembled WGS sequence"/>
</dbReference>
<gene>
    <name evidence="1" type="ORF">C8J26_1143</name>
</gene>
<evidence type="ECO:0000313" key="1">
    <source>
        <dbReference type="EMBL" id="PTQ60829.1"/>
    </source>
</evidence>
<sequence length="185" mass="20664">MSILLTLLMTTAATPPDERVLRLTKLYHDICLKRFPDDKSVEAMMVARGARELSQSDVKVTMRDDPARAWDLNDGGATLWIEYPPFHACSVRWSAADVGNMDAYRAIANTYEAAIGGFSPIDPMEADQNDIHIRAVGEARTLPDKTQESLFFFEQSVSDPKRRAAGETGFTLRFVHQYAPPDPTD</sequence>
<dbReference type="AlphaFoldDB" id="A0A2T5GNB9"/>
<name>A0A2T5GNB9_9SPHN</name>
<dbReference type="EMBL" id="QAOG01000002">
    <property type="protein sequence ID" value="PTQ60829.1"/>
    <property type="molecule type" value="Genomic_DNA"/>
</dbReference>
<reference evidence="1 2" key="1">
    <citation type="submission" date="2018-04" db="EMBL/GenBank/DDBJ databases">
        <title>Genomic Encyclopedia of Type Strains, Phase III (KMG-III): the genomes of soil and plant-associated and newly described type strains.</title>
        <authorList>
            <person name="Whitman W."/>
        </authorList>
    </citation>
    <scope>NUCLEOTIDE SEQUENCE [LARGE SCALE GENOMIC DNA]</scope>
    <source>
        <strain evidence="1 2">MA101b</strain>
    </source>
</reference>
<dbReference type="NCBIfam" id="NF047650">
    <property type="entry name" value="lipo_NMCC_0638"/>
    <property type="match status" value="1"/>
</dbReference>
<comment type="caution">
    <text evidence="1">The sequence shown here is derived from an EMBL/GenBank/DDBJ whole genome shotgun (WGS) entry which is preliminary data.</text>
</comment>
<organism evidence="1 2">
    <name type="scientific">Sphingomonas aurantiaca</name>
    <dbReference type="NCBI Taxonomy" id="185949"/>
    <lineage>
        <taxon>Bacteria</taxon>
        <taxon>Pseudomonadati</taxon>
        <taxon>Pseudomonadota</taxon>
        <taxon>Alphaproteobacteria</taxon>
        <taxon>Sphingomonadales</taxon>
        <taxon>Sphingomonadaceae</taxon>
        <taxon>Sphingomonas</taxon>
    </lineage>
</organism>
<keyword evidence="2" id="KW-1185">Reference proteome</keyword>
<proteinExistence type="predicted"/>
<evidence type="ECO:0000313" key="2">
    <source>
        <dbReference type="Proteomes" id="UP000244189"/>
    </source>
</evidence>